<evidence type="ECO:0000256" key="7">
    <source>
        <dbReference type="ARBA" id="ARBA00023136"/>
    </source>
</evidence>
<evidence type="ECO:0000256" key="2">
    <source>
        <dbReference type="ARBA" id="ARBA00005417"/>
    </source>
</evidence>
<organism evidence="10 11">
    <name type="scientific">Candidatus Faeciplasma gallinarum</name>
    <dbReference type="NCBI Taxonomy" id="2840799"/>
    <lineage>
        <taxon>Bacteria</taxon>
        <taxon>Bacillati</taxon>
        <taxon>Bacillota</taxon>
        <taxon>Clostridia</taxon>
        <taxon>Eubacteriales</taxon>
        <taxon>Oscillospiraceae</taxon>
        <taxon>Oscillospiraceae incertae sedis</taxon>
        <taxon>Candidatus Faeciplasma</taxon>
    </lineage>
</organism>
<proteinExistence type="inferred from homology"/>
<dbReference type="AlphaFoldDB" id="A0A9D1EPN4"/>
<evidence type="ECO:0000256" key="1">
    <source>
        <dbReference type="ARBA" id="ARBA00004202"/>
    </source>
</evidence>
<comment type="subcellular location">
    <subcellularLocation>
        <location evidence="1">Cell membrane</location>
        <topology evidence="1">Peripheral membrane protein</topology>
    </subcellularLocation>
</comment>
<evidence type="ECO:0000256" key="8">
    <source>
        <dbReference type="SAM" id="MobiDB-lite"/>
    </source>
</evidence>
<dbReference type="PROSITE" id="PS00211">
    <property type="entry name" value="ABC_TRANSPORTER_1"/>
    <property type="match status" value="1"/>
</dbReference>
<accession>A0A9D1EPN4</accession>
<dbReference type="Gene3D" id="3.40.50.300">
    <property type="entry name" value="P-loop containing nucleotide triphosphate hydrolases"/>
    <property type="match status" value="2"/>
</dbReference>
<keyword evidence="6 10" id="KW-0067">ATP-binding</keyword>
<dbReference type="GO" id="GO:0005886">
    <property type="term" value="C:plasma membrane"/>
    <property type="evidence" value="ECO:0007669"/>
    <property type="project" value="UniProtKB-SubCell"/>
</dbReference>
<dbReference type="PANTHER" id="PTHR43297">
    <property type="entry name" value="OLIGOPEPTIDE TRANSPORT ATP-BINDING PROTEIN APPD"/>
    <property type="match status" value="1"/>
</dbReference>
<dbReference type="NCBIfam" id="TIGR01727">
    <property type="entry name" value="oligo_HPY"/>
    <property type="match status" value="1"/>
</dbReference>
<dbReference type="EMBL" id="DVIR01000056">
    <property type="protein sequence ID" value="HIS24984.1"/>
    <property type="molecule type" value="Genomic_DNA"/>
</dbReference>
<keyword evidence="5" id="KW-0547">Nucleotide-binding</keyword>
<evidence type="ECO:0000313" key="10">
    <source>
        <dbReference type="EMBL" id="HIS24984.1"/>
    </source>
</evidence>
<dbReference type="GO" id="GO:0005524">
    <property type="term" value="F:ATP binding"/>
    <property type="evidence" value="ECO:0007669"/>
    <property type="project" value="UniProtKB-KW"/>
</dbReference>
<sequence length="730" mass="82256">MENKLHVKDLTISFRTTNGKVQAVRNISFDLAKGETLSIVGESGSGKSVTSKAILGILAGNAIIEGGEIIYDGKDLLKISEEEFHKIRGDKIAMIFQDPMSSLNPIVKIGRQLTEAMILKGKARQRESRKTFNTYLKNLCESMKEAVANGDKTIEKEMDEKCRNFDKFEYKHLDLESAYNKAHDAASEAIEDIGELVFELEKNAAKDLPYRIKEIATNAKLSVQEYVVNEKAGRLIELAKGLPSYVKACKKSGDYTPAIVALKEMKSILSEAAAFEKPNFFAMGYYVTYAKKPLPDMPVSELNKFLRKYLDEDFMLDFIANARQGIEKYAKKSYEHKADAIKVLEEHKKVFEAEHLNRAECYATAHTLTHKVNECIDPLEIVKDSLTYTFGSGLKSDLDVYFIGKIKNKKEQAKYDKAKAKYDRKVAKGKTPDYTIPAPNITDLERAKANIVYQIDRLIKHYQESLAAASSRDYDTETVDAIDHLKANASGVVNKVTKKIAKVRAIKLMEEVGIAEPRRRYNQYPFEFSGGMRQRIVIAIALATDPDILICDEPTTALDVTIQSQILELINKLKDERKLSVIFITHDLGVVANMADRIAVMYAGKIVEYGTSEDIFYHAAHPYTWALLSSMPDLDTNERLEAIPGTPPNMIYPPKGDAFAPRNKYAMKIDFERQPPMFKITDTHYAATWLLHPDAPKVDPPKIIVDRIKRMQEKNKQNASGEDSGKEENV</sequence>
<keyword evidence="4" id="KW-1003">Cell membrane</keyword>
<feature type="region of interest" description="Disordered" evidence="8">
    <location>
        <begin position="710"/>
        <end position="730"/>
    </location>
</feature>
<comment type="similarity">
    <text evidence="2">Belongs to the ABC transporter superfamily.</text>
</comment>
<evidence type="ECO:0000259" key="9">
    <source>
        <dbReference type="PROSITE" id="PS50893"/>
    </source>
</evidence>
<reference evidence="10" key="1">
    <citation type="submission" date="2020-10" db="EMBL/GenBank/DDBJ databases">
        <authorList>
            <person name="Gilroy R."/>
        </authorList>
    </citation>
    <scope>NUCLEOTIDE SEQUENCE</scope>
    <source>
        <strain evidence="10">CHK157-1446</strain>
    </source>
</reference>
<dbReference type="SUPFAM" id="SSF52540">
    <property type="entry name" value="P-loop containing nucleoside triphosphate hydrolases"/>
    <property type="match status" value="1"/>
</dbReference>
<dbReference type="InterPro" id="IPR017871">
    <property type="entry name" value="ABC_transporter-like_CS"/>
</dbReference>
<dbReference type="Pfam" id="PF08352">
    <property type="entry name" value="oligo_HPY"/>
    <property type="match status" value="1"/>
</dbReference>
<dbReference type="InterPro" id="IPR013563">
    <property type="entry name" value="Oligopep_ABC_C"/>
</dbReference>
<evidence type="ECO:0000256" key="4">
    <source>
        <dbReference type="ARBA" id="ARBA00022475"/>
    </source>
</evidence>
<dbReference type="PROSITE" id="PS50893">
    <property type="entry name" value="ABC_TRANSPORTER_2"/>
    <property type="match status" value="1"/>
</dbReference>
<dbReference type="InterPro" id="IPR027417">
    <property type="entry name" value="P-loop_NTPase"/>
</dbReference>
<evidence type="ECO:0000256" key="5">
    <source>
        <dbReference type="ARBA" id="ARBA00022741"/>
    </source>
</evidence>
<dbReference type="GO" id="GO:0016887">
    <property type="term" value="F:ATP hydrolysis activity"/>
    <property type="evidence" value="ECO:0007669"/>
    <property type="project" value="InterPro"/>
</dbReference>
<dbReference type="InterPro" id="IPR003593">
    <property type="entry name" value="AAA+_ATPase"/>
</dbReference>
<keyword evidence="3" id="KW-0813">Transport</keyword>
<name>A0A9D1EPN4_9FIRM</name>
<reference evidence="10" key="2">
    <citation type="journal article" date="2021" name="PeerJ">
        <title>Extensive microbial diversity within the chicken gut microbiome revealed by metagenomics and culture.</title>
        <authorList>
            <person name="Gilroy R."/>
            <person name="Ravi A."/>
            <person name="Getino M."/>
            <person name="Pursley I."/>
            <person name="Horton D.L."/>
            <person name="Alikhan N.F."/>
            <person name="Baker D."/>
            <person name="Gharbi K."/>
            <person name="Hall N."/>
            <person name="Watson M."/>
            <person name="Adriaenssens E.M."/>
            <person name="Foster-Nyarko E."/>
            <person name="Jarju S."/>
            <person name="Secka A."/>
            <person name="Antonio M."/>
            <person name="Oren A."/>
            <person name="Chaudhuri R.R."/>
            <person name="La Ragione R."/>
            <person name="Hildebrand F."/>
            <person name="Pallen M.J."/>
        </authorList>
    </citation>
    <scope>NUCLEOTIDE SEQUENCE</scope>
    <source>
        <strain evidence="10">CHK157-1446</strain>
    </source>
</reference>
<keyword evidence="7" id="KW-0472">Membrane</keyword>
<dbReference type="Proteomes" id="UP000823982">
    <property type="component" value="Unassembled WGS sequence"/>
</dbReference>
<dbReference type="Pfam" id="PF00005">
    <property type="entry name" value="ABC_tran"/>
    <property type="match status" value="2"/>
</dbReference>
<comment type="caution">
    <text evidence="10">The sequence shown here is derived from an EMBL/GenBank/DDBJ whole genome shotgun (WGS) entry which is preliminary data.</text>
</comment>
<dbReference type="InterPro" id="IPR050388">
    <property type="entry name" value="ABC_Ni/Peptide_Import"/>
</dbReference>
<evidence type="ECO:0000256" key="3">
    <source>
        <dbReference type="ARBA" id="ARBA00022448"/>
    </source>
</evidence>
<protein>
    <submittedName>
        <fullName evidence="10">ABC transporter ATP-binding protein</fullName>
    </submittedName>
</protein>
<gene>
    <name evidence="10" type="ORF">IAD01_06235</name>
</gene>
<feature type="domain" description="ABC transporter" evidence="9">
    <location>
        <begin position="5"/>
        <end position="628"/>
    </location>
</feature>
<evidence type="ECO:0000256" key="6">
    <source>
        <dbReference type="ARBA" id="ARBA00022840"/>
    </source>
</evidence>
<dbReference type="PANTHER" id="PTHR43297:SF2">
    <property type="entry name" value="DIPEPTIDE TRANSPORT ATP-BINDING PROTEIN DPPD"/>
    <property type="match status" value="1"/>
</dbReference>
<dbReference type="InterPro" id="IPR003439">
    <property type="entry name" value="ABC_transporter-like_ATP-bd"/>
</dbReference>
<evidence type="ECO:0000313" key="11">
    <source>
        <dbReference type="Proteomes" id="UP000823982"/>
    </source>
</evidence>
<dbReference type="SMART" id="SM00382">
    <property type="entry name" value="AAA"/>
    <property type="match status" value="1"/>
</dbReference>
<dbReference type="GO" id="GO:0015833">
    <property type="term" value="P:peptide transport"/>
    <property type="evidence" value="ECO:0007669"/>
    <property type="project" value="InterPro"/>
</dbReference>